<evidence type="ECO:0000313" key="2">
    <source>
        <dbReference type="Proteomes" id="UP000813420"/>
    </source>
</evidence>
<organism evidence="1 2">
    <name type="scientific">Merdimonas faecis</name>
    <dbReference type="NCBI Taxonomy" id="1653435"/>
    <lineage>
        <taxon>Bacteria</taxon>
        <taxon>Bacillati</taxon>
        <taxon>Bacillota</taxon>
        <taxon>Clostridia</taxon>
        <taxon>Lachnospirales</taxon>
        <taxon>Lachnospiraceae</taxon>
        <taxon>Merdimonas</taxon>
    </lineage>
</organism>
<accession>A0A9D3AJ16</accession>
<reference evidence="1" key="2">
    <citation type="submission" date="2021-09" db="EMBL/GenBank/DDBJ databases">
        <authorList>
            <person name="Gilroy R."/>
        </authorList>
    </citation>
    <scope>NUCLEOTIDE SEQUENCE</scope>
    <source>
        <strain evidence="1">USAMLcec4-12693</strain>
    </source>
</reference>
<dbReference type="EMBL" id="DYXE01000048">
    <property type="protein sequence ID" value="HJH49607.1"/>
    <property type="molecule type" value="Genomic_DNA"/>
</dbReference>
<evidence type="ECO:0000313" key="1">
    <source>
        <dbReference type="EMBL" id="HJH49607.1"/>
    </source>
</evidence>
<name>A0A9D3AJ16_9FIRM</name>
<proteinExistence type="predicted"/>
<gene>
    <name evidence="1" type="ORF">K8V39_05020</name>
</gene>
<comment type="caution">
    <text evidence="1">The sequence shown here is derived from an EMBL/GenBank/DDBJ whole genome shotgun (WGS) entry which is preliminary data.</text>
</comment>
<reference evidence="1" key="1">
    <citation type="journal article" date="2021" name="PeerJ">
        <title>Extensive microbial diversity within the chicken gut microbiome revealed by metagenomics and culture.</title>
        <authorList>
            <person name="Gilroy R."/>
            <person name="Ravi A."/>
            <person name="Getino M."/>
            <person name="Pursley I."/>
            <person name="Horton D.L."/>
            <person name="Alikhan N.F."/>
            <person name="Baker D."/>
            <person name="Gharbi K."/>
            <person name="Hall N."/>
            <person name="Watson M."/>
            <person name="Adriaenssens E.M."/>
            <person name="Foster-Nyarko E."/>
            <person name="Jarju S."/>
            <person name="Secka A."/>
            <person name="Antonio M."/>
            <person name="Oren A."/>
            <person name="Chaudhuri R.R."/>
            <person name="La Ragione R."/>
            <person name="Hildebrand F."/>
            <person name="Pallen M.J."/>
        </authorList>
    </citation>
    <scope>NUCLEOTIDE SEQUENCE</scope>
    <source>
        <strain evidence="1">USAMLcec4-12693</strain>
    </source>
</reference>
<dbReference type="AlphaFoldDB" id="A0A9D3AJ16"/>
<dbReference type="RefSeq" id="WP_277271862.1">
    <property type="nucleotide sequence ID" value="NZ_DYXE01000048.1"/>
</dbReference>
<sequence length="137" mass="16257">MERELEKDLKEIEYLIYVHKERENTHTRSVLERAHEIIETCAKAARTLSELEELLSRENTQEITRSSRDNEVTEYCPQCDREIAVLWDVEHGGYQIFCPNCGETIMLCSMCDRDPCDWTENGCKYSDNRYGKRREQK</sequence>
<dbReference type="Proteomes" id="UP000813420">
    <property type="component" value="Unassembled WGS sequence"/>
</dbReference>
<protein>
    <submittedName>
        <fullName evidence="1">Uncharacterized protein</fullName>
    </submittedName>
</protein>